<accession>A0ABY2ZDE2</accession>
<dbReference type="EMBL" id="VHIZ01000019">
    <property type="protein sequence ID" value="TPV31360.1"/>
    <property type="molecule type" value="Genomic_DNA"/>
</dbReference>
<keyword evidence="3" id="KW-1185">Reference proteome</keyword>
<protein>
    <submittedName>
        <fullName evidence="2">Uncharacterized protein</fullName>
    </submittedName>
</protein>
<comment type="caution">
    <text evidence="2">The sequence shown here is derived from an EMBL/GenBank/DDBJ whole genome shotgun (WGS) entry which is preliminary data.</text>
</comment>
<keyword evidence="1" id="KW-0812">Transmembrane</keyword>
<evidence type="ECO:0000313" key="2">
    <source>
        <dbReference type="EMBL" id="TPV31360.1"/>
    </source>
</evidence>
<proteinExistence type="predicted"/>
<reference evidence="2 3" key="1">
    <citation type="submission" date="2019-06" db="EMBL/GenBank/DDBJ databases">
        <title>Taxogenomics and systematics of the genus Pantoea.</title>
        <authorList>
            <person name="Tambong J.T."/>
        </authorList>
    </citation>
    <scope>NUCLEOTIDE SEQUENCE [LARGE SCALE GENOMIC DNA]</scope>
    <source>
        <strain evidence="2 3">LMG 2558</strain>
    </source>
</reference>
<keyword evidence="1" id="KW-1133">Transmembrane helix</keyword>
<sequence length="128" mass="14020">MDAYFPQRAQTAGLISSAALKRRPPGLLFFCPLLAKGDRAIRAMSLSGDIYPADFIRLLNRGDFVSLSDDTPPLSSSDFSHGEAGQGRQYAEKYNHLFSGTELAIILQLLIHLFMIAPPGGKELIKPE</sequence>
<feature type="transmembrane region" description="Helical" evidence="1">
    <location>
        <begin position="97"/>
        <end position="117"/>
    </location>
</feature>
<evidence type="ECO:0000313" key="3">
    <source>
        <dbReference type="Proteomes" id="UP000316142"/>
    </source>
</evidence>
<keyword evidence="1" id="KW-0472">Membrane</keyword>
<organism evidence="2 3">
    <name type="scientific">Pantoea anthophila</name>
    <dbReference type="NCBI Taxonomy" id="470931"/>
    <lineage>
        <taxon>Bacteria</taxon>
        <taxon>Pseudomonadati</taxon>
        <taxon>Pseudomonadota</taxon>
        <taxon>Gammaproteobacteria</taxon>
        <taxon>Enterobacterales</taxon>
        <taxon>Erwiniaceae</taxon>
        <taxon>Pantoea</taxon>
    </lineage>
</organism>
<gene>
    <name evidence="2" type="ORF">FJW00_03745</name>
</gene>
<dbReference type="Proteomes" id="UP000316142">
    <property type="component" value="Unassembled WGS sequence"/>
</dbReference>
<name>A0ABY2ZDE2_9GAMM</name>
<evidence type="ECO:0000256" key="1">
    <source>
        <dbReference type="SAM" id="Phobius"/>
    </source>
</evidence>